<dbReference type="GO" id="GO:0003723">
    <property type="term" value="F:RNA binding"/>
    <property type="evidence" value="ECO:0007669"/>
    <property type="project" value="TreeGrafter"/>
</dbReference>
<evidence type="ECO:0000313" key="5">
    <source>
        <dbReference type="Proteomes" id="UP000654075"/>
    </source>
</evidence>
<dbReference type="InterPro" id="IPR012337">
    <property type="entry name" value="RNaseH-like_sf"/>
</dbReference>
<protein>
    <submittedName>
        <fullName evidence="4">Uncharacterized protein</fullName>
    </submittedName>
</protein>
<sequence length="677" mass="74818">MMSAIGRPHPQSRVVFVVVVVVIVVVVAVVVVVVVVATEARTYHPSQAPSAPPAPVRRVLFVGDSLTYVNDLDLHVWHFAEAAGYASPSLFIDRAVKGGAPLKTLWKKTDARQRIAKEGFDVVVLQEDLPETDVATFHDYAARFHEHCQAAGAATVLLMAWPYERLDWISTEGIAEAHGSIASRLGARVAPVGLAWQRALKEKPKTRLYAKDKEHPALLGTYLAAAVVAVKVSPSETALSLSLKAVADIVPETGADILAADFVALDLEFSGLFLDIESGRRQLSIENYFARCVKSIPEFLPLQLGVCCARRGASEGLWELRAHEFNLHPSSRRIFTSDFRSLQFLRTNGFDFNAFFDQGFLCSRLPARDAEKKPPRSSPHLPYASQVMQALLEAKKPLVFHNGLLDLLHLYTNFVSDIPTDHHEFGQAWVAKFPLLFDTRNIAQEGQYNVLQHVGGLTLEELHRHLSGLHASQMPVRFERLGPLPAAGQAHGSSGYDAVLTAEVFVMEMELWLRSEVSESARKRHRKERLKEIEEELQPLDWQAIHERAAALGVSIFRGAVQGRMGGPGGARKKVGEIRADLVSVQYAKEVDEGRPAETSASEKKKKNNNNDNNNDNNNNNNDSNNNNSNNSSTSNNSHPAESCRKRPRAEESTSLLSAEALVSSKVCRRFHNRIAI</sequence>
<gene>
    <name evidence="4" type="ORF">PGLA1383_LOCUS57597</name>
</gene>
<comment type="caution">
    <text evidence="4">The sequence shown here is derived from an EMBL/GenBank/DDBJ whole genome shotgun (WGS) entry which is preliminary data.</text>
</comment>
<feature type="non-terminal residue" evidence="4">
    <location>
        <position position="677"/>
    </location>
</feature>
<organism evidence="4 5">
    <name type="scientific">Polarella glacialis</name>
    <name type="common">Dinoflagellate</name>
    <dbReference type="NCBI Taxonomy" id="89957"/>
    <lineage>
        <taxon>Eukaryota</taxon>
        <taxon>Sar</taxon>
        <taxon>Alveolata</taxon>
        <taxon>Dinophyceae</taxon>
        <taxon>Suessiales</taxon>
        <taxon>Suessiaceae</taxon>
        <taxon>Polarella</taxon>
    </lineage>
</organism>
<dbReference type="PANTHER" id="PTHR15092:SF22">
    <property type="entry name" value="POLY(A)-SPECIFIC RIBONUCLEASE PNLDC1"/>
    <property type="match status" value="1"/>
</dbReference>
<dbReference type="SUPFAM" id="SSF53098">
    <property type="entry name" value="Ribonuclease H-like"/>
    <property type="match status" value="1"/>
</dbReference>
<dbReference type="Pfam" id="PF04857">
    <property type="entry name" value="CAF1"/>
    <property type="match status" value="2"/>
</dbReference>
<dbReference type="AlphaFoldDB" id="A0A813HYL6"/>
<dbReference type="InterPro" id="IPR036397">
    <property type="entry name" value="RNaseH_sf"/>
</dbReference>
<reference evidence="4" key="1">
    <citation type="submission" date="2021-02" db="EMBL/GenBank/DDBJ databases">
        <authorList>
            <person name="Dougan E. K."/>
            <person name="Rhodes N."/>
            <person name="Thang M."/>
            <person name="Chan C."/>
        </authorList>
    </citation>
    <scope>NUCLEOTIDE SEQUENCE</scope>
</reference>
<evidence type="ECO:0000313" key="4">
    <source>
        <dbReference type="EMBL" id="CAE8643234.1"/>
    </source>
</evidence>
<dbReference type="InterPro" id="IPR006941">
    <property type="entry name" value="RNase_CAF1"/>
</dbReference>
<feature type="region of interest" description="Disordered" evidence="2">
    <location>
        <begin position="589"/>
        <end position="650"/>
    </location>
</feature>
<evidence type="ECO:0000256" key="3">
    <source>
        <dbReference type="SAM" id="Phobius"/>
    </source>
</evidence>
<comment type="similarity">
    <text evidence="1">Belongs to the CAF1 family.</text>
</comment>
<dbReference type="InterPro" id="IPR036514">
    <property type="entry name" value="SGNH_hydro_sf"/>
</dbReference>
<dbReference type="InterPro" id="IPR051181">
    <property type="entry name" value="CAF1_poly(A)_ribonucleases"/>
</dbReference>
<name>A0A813HYL6_POLGL</name>
<dbReference type="PANTHER" id="PTHR15092">
    <property type="entry name" value="POLY A -SPECIFIC RIBONUCLEASE/TARGET OF EGR1, MEMBER 1"/>
    <property type="match status" value="1"/>
</dbReference>
<accession>A0A813HYL6</accession>
<evidence type="ECO:0000256" key="2">
    <source>
        <dbReference type="SAM" id="MobiDB-lite"/>
    </source>
</evidence>
<keyword evidence="3" id="KW-0472">Membrane</keyword>
<feature type="transmembrane region" description="Helical" evidence="3">
    <location>
        <begin position="12"/>
        <end position="37"/>
    </location>
</feature>
<dbReference type="OrthoDB" id="414075at2759"/>
<dbReference type="Gene3D" id="3.30.420.10">
    <property type="entry name" value="Ribonuclease H-like superfamily/Ribonuclease H"/>
    <property type="match status" value="1"/>
</dbReference>
<dbReference type="Proteomes" id="UP000654075">
    <property type="component" value="Unassembled WGS sequence"/>
</dbReference>
<dbReference type="Gene3D" id="3.40.50.1110">
    <property type="entry name" value="SGNH hydrolase"/>
    <property type="match status" value="1"/>
</dbReference>
<keyword evidence="3" id="KW-0812">Transmembrane</keyword>
<keyword evidence="5" id="KW-1185">Reference proteome</keyword>
<keyword evidence="3" id="KW-1133">Transmembrane helix</keyword>
<dbReference type="GO" id="GO:0000175">
    <property type="term" value="F:3'-5'-RNA exonuclease activity"/>
    <property type="evidence" value="ECO:0007669"/>
    <property type="project" value="TreeGrafter"/>
</dbReference>
<dbReference type="EMBL" id="CAJNNV010033313">
    <property type="protein sequence ID" value="CAE8643234.1"/>
    <property type="molecule type" value="Genomic_DNA"/>
</dbReference>
<dbReference type="CDD" id="cd00229">
    <property type="entry name" value="SGNH_hydrolase"/>
    <property type="match status" value="1"/>
</dbReference>
<feature type="compositionally biased region" description="Low complexity" evidence="2">
    <location>
        <begin position="610"/>
        <end position="638"/>
    </location>
</feature>
<proteinExistence type="inferred from homology"/>
<dbReference type="SUPFAM" id="SSF52266">
    <property type="entry name" value="SGNH hydrolase"/>
    <property type="match status" value="1"/>
</dbReference>
<evidence type="ECO:0000256" key="1">
    <source>
        <dbReference type="ARBA" id="ARBA00008372"/>
    </source>
</evidence>